<keyword evidence="3" id="KW-1185">Reference proteome</keyword>
<keyword evidence="1" id="KW-0732">Signal</keyword>
<evidence type="ECO:0000313" key="2">
    <source>
        <dbReference type="EMBL" id="CAL1697601.1"/>
    </source>
</evidence>
<proteinExistence type="predicted"/>
<reference evidence="3" key="1">
    <citation type="submission" date="2024-04" db="EMBL/GenBank/DDBJ databases">
        <authorList>
            <person name="Shaw F."/>
            <person name="Minotto A."/>
        </authorList>
    </citation>
    <scope>NUCLEOTIDE SEQUENCE [LARGE SCALE GENOMIC DNA]</scope>
</reference>
<feature type="signal peptide" evidence="1">
    <location>
        <begin position="1"/>
        <end position="21"/>
    </location>
</feature>
<accession>A0ABP1CPM7</accession>
<sequence>MLFNLISVVILVATFDGLVYASKTLESLEAKANSIAVPAPPPLEFLFAANVTLGQFDSFEGPLGTRLNVPIVSANFSDANGDIVARLIPGNTVEHGYVTASGILFTDIVWSLRWEVDGKLAYLRALGIGKLPVQNLNYVQLETDSEVYGDLNRRFIVANITFAPPHISFFAAPSAF</sequence>
<name>A0ABP1CPM7_9APHY</name>
<evidence type="ECO:0000313" key="3">
    <source>
        <dbReference type="Proteomes" id="UP001497453"/>
    </source>
</evidence>
<feature type="chain" id="PRO_5045744844" evidence="1">
    <location>
        <begin position="22"/>
        <end position="176"/>
    </location>
</feature>
<dbReference type="EMBL" id="OZ037953">
    <property type="protein sequence ID" value="CAL1697601.1"/>
    <property type="molecule type" value="Genomic_DNA"/>
</dbReference>
<organism evidence="2 3">
    <name type="scientific">Somion occarium</name>
    <dbReference type="NCBI Taxonomy" id="3059160"/>
    <lineage>
        <taxon>Eukaryota</taxon>
        <taxon>Fungi</taxon>
        <taxon>Dikarya</taxon>
        <taxon>Basidiomycota</taxon>
        <taxon>Agaricomycotina</taxon>
        <taxon>Agaricomycetes</taxon>
        <taxon>Polyporales</taxon>
        <taxon>Cerrenaceae</taxon>
        <taxon>Somion</taxon>
    </lineage>
</organism>
<dbReference type="Gene3D" id="2.40.160.20">
    <property type="match status" value="1"/>
</dbReference>
<dbReference type="Proteomes" id="UP001497453">
    <property type="component" value="Chromosome 10"/>
</dbReference>
<evidence type="ECO:0000256" key="1">
    <source>
        <dbReference type="SAM" id="SignalP"/>
    </source>
</evidence>
<gene>
    <name evidence="2" type="ORF">GFSPODELE1_LOCUS1746</name>
</gene>
<protein>
    <submittedName>
        <fullName evidence="2">Uncharacterized protein</fullName>
    </submittedName>
</protein>